<comment type="similarity">
    <text evidence="1">Belongs to the amidase family.</text>
</comment>
<dbReference type="Proteomes" id="UP001218362">
    <property type="component" value="Chromosome"/>
</dbReference>
<dbReference type="InterPro" id="IPR020556">
    <property type="entry name" value="Amidase_CS"/>
</dbReference>
<evidence type="ECO:0000313" key="4">
    <source>
        <dbReference type="Proteomes" id="UP001218362"/>
    </source>
</evidence>
<dbReference type="InterPro" id="IPR036928">
    <property type="entry name" value="AS_sf"/>
</dbReference>
<proteinExistence type="inferred from homology"/>
<reference evidence="3" key="1">
    <citation type="submission" date="2023-03" db="EMBL/GenBank/DDBJ databases">
        <title>Andean soil-derived lignocellulolytic bacterial consortium as a source of novel taxa and putative plastic-active enzymes.</title>
        <authorList>
            <person name="Diaz-Garcia L."/>
            <person name="Chuvochina M."/>
            <person name="Feuerriegel G."/>
            <person name="Bunk B."/>
            <person name="Sproer C."/>
            <person name="Streit W.R."/>
            <person name="Rodriguez L.M."/>
            <person name="Overmann J."/>
            <person name="Jimenez D.J."/>
        </authorList>
    </citation>
    <scope>NUCLEOTIDE SEQUENCE</scope>
    <source>
        <strain evidence="3">MAG 26</strain>
    </source>
</reference>
<feature type="domain" description="Amidase" evidence="2">
    <location>
        <begin position="38"/>
        <end position="438"/>
    </location>
</feature>
<dbReference type="EMBL" id="CP119316">
    <property type="protein sequence ID" value="WEK46532.1"/>
    <property type="molecule type" value="Genomic_DNA"/>
</dbReference>
<sequence length="449" mass="46448">MQLSDAVELGALDAVGQAEIVRRGEATSAELCEAARLRIEATNAELNAVTWLAEEFPAPLADTGPLAGVPWLLKASLEYPGWPFTSCSRSRMDAKGRKAWPLTQACLDAGMVPLGFTGMPEFGLLTTGEPLATGAVHNPAAPGRSAGGSSSGAAAAVAAGYAPLAHASDAAGSIRIPAANCGVIGFKPSRGGNLRARGPHLIDDVLCSDMLIARTMRDVGASFDIVATPFAGGAPARLSGVRVGLALTGLDGREADPAVAVKLRQAAADLAGAGAHVEEVAMPGDHPAIVRAFKAIWLHEGGELTDLIGAANPGVPIGDLLEPWTTGLAEALKGIDLGETAMAFRQLGLSELAAAEFFTRYDVLLSPVAQEPPIALGRHAPDRNFNELWDDLWPFVNFTPLANIAGLPSISLPYWGAAEHGPVGVMLTMGQGRDRSLLALCGEIEALMA</sequence>
<dbReference type="InterPro" id="IPR023631">
    <property type="entry name" value="Amidase_dom"/>
</dbReference>
<evidence type="ECO:0000313" key="3">
    <source>
        <dbReference type="EMBL" id="WEK46532.1"/>
    </source>
</evidence>
<dbReference type="PANTHER" id="PTHR11895">
    <property type="entry name" value="TRANSAMIDASE"/>
    <property type="match status" value="1"/>
</dbReference>
<dbReference type="KEGG" id="acob:P0Y56_16220"/>
<dbReference type="GO" id="GO:0003824">
    <property type="term" value="F:catalytic activity"/>
    <property type="evidence" value="ECO:0007669"/>
    <property type="project" value="InterPro"/>
</dbReference>
<dbReference type="AlphaFoldDB" id="A0AAJ5X8F4"/>
<accession>A0AAJ5X8F4</accession>
<evidence type="ECO:0000259" key="2">
    <source>
        <dbReference type="Pfam" id="PF01425"/>
    </source>
</evidence>
<dbReference type="SUPFAM" id="SSF75304">
    <property type="entry name" value="Amidase signature (AS) enzymes"/>
    <property type="match status" value="1"/>
</dbReference>
<evidence type="ECO:0000256" key="1">
    <source>
        <dbReference type="ARBA" id="ARBA00009199"/>
    </source>
</evidence>
<name>A0AAJ5X8F4_9SPHN</name>
<dbReference type="PANTHER" id="PTHR11895:SF7">
    <property type="entry name" value="GLUTAMYL-TRNA(GLN) AMIDOTRANSFERASE SUBUNIT A, MITOCHONDRIAL"/>
    <property type="match status" value="1"/>
</dbReference>
<dbReference type="InterPro" id="IPR000120">
    <property type="entry name" value="Amidase"/>
</dbReference>
<protein>
    <submittedName>
        <fullName evidence="3">Amidase family protein</fullName>
    </submittedName>
</protein>
<gene>
    <name evidence="3" type="ORF">P0Y56_16220</name>
</gene>
<dbReference type="Pfam" id="PF01425">
    <property type="entry name" value="Amidase"/>
    <property type="match status" value="1"/>
</dbReference>
<organism evidence="3 4">
    <name type="scientific">Candidatus Andeanibacterium colombiense</name>
    <dbReference type="NCBI Taxonomy" id="3121345"/>
    <lineage>
        <taxon>Bacteria</taxon>
        <taxon>Pseudomonadati</taxon>
        <taxon>Pseudomonadota</taxon>
        <taxon>Alphaproteobacteria</taxon>
        <taxon>Sphingomonadales</taxon>
        <taxon>Sphingomonadaceae</taxon>
        <taxon>Candidatus Andeanibacterium</taxon>
    </lineage>
</organism>
<dbReference type="PROSITE" id="PS00571">
    <property type="entry name" value="AMIDASES"/>
    <property type="match status" value="1"/>
</dbReference>
<dbReference type="Gene3D" id="3.90.1300.10">
    <property type="entry name" value="Amidase signature (AS) domain"/>
    <property type="match status" value="1"/>
</dbReference>